<dbReference type="Pfam" id="PF12536">
    <property type="entry name" value="DUF3734"/>
    <property type="match status" value="1"/>
</dbReference>
<proteinExistence type="predicted"/>
<dbReference type="EMBL" id="JAQQKX010000002">
    <property type="protein sequence ID" value="MDC7682568.1"/>
    <property type="molecule type" value="Genomic_DNA"/>
</dbReference>
<feature type="active site" description="Nucleophile" evidence="4">
    <location>
        <position position="60"/>
    </location>
</feature>
<feature type="domain" description="PNPLA" evidence="5">
    <location>
        <begin position="27"/>
        <end position="233"/>
    </location>
</feature>
<dbReference type="Gene3D" id="3.40.1090.10">
    <property type="entry name" value="Cytosolic phospholipase A2 catalytic domain"/>
    <property type="match status" value="2"/>
</dbReference>
<reference evidence="6 7" key="1">
    <citation type="submission" date="2023-01" db="EMBL/GenBank/DDBJ databases">
        <title>Novel species of the genus Asticcacaulis isolated from rivers.</title>
        <authorList>
            <person name="Lu H."/>
        </authorList>
    </citation>
    <scope>NUCLEOTIDE SEQUENCE [LARGE SCALE GENOMIC DNA]</scope>
    <source>
        <strain evidence="6 7">BYS171W</strain>
    </source>
</reference>
<evidence type="ECO:0000256" key="2">
    <source>
        <dbReference type="ARBA" id="ARBA00022963"/>
    </source>
</evidence>
<sequence>MHTQVTKPKRDTRDTRGPATAYDQTVLVLQGGGALGSYQGGAYERLQAHGIEPDWVAGVSIGAINAAIIAGNPPEQRAAKLKSFWTQITAAFPSDSFSDLNPWLKAGFRQWSGYMSAINGVPGFFRPAAVSPFFAPWSMPSETSFYDISPLRETLIRHVDFDRLNTGDIRLSVGAVNVLTGNSVYFDTHTTTIAPEHIMASGALPPGFPAVMIDGEPYWDGGVVSNTPLTYVLHEAPAGLDGDTLVFQMDLFSARGEMPKTLDEVYGRVKDITYSSRTRLNTDAFLERYRLRQAIRAMYDHLPPEAREDPAIARCYARAAHFRVSIVHLINSESGDHGQSKDYEFSRVTMNEHWAAGGADAERAMTHRVWREPPPEKDGIRVYDFKHMSAD</sequence>
<evidence type="ECO:0000259" key="5">
    <source>
        <dbReference type="PROSITE" id="PS51635"/>
    </source>
</evidence>
<dbReference type="Proteomes" id="UP001214854">
    <property type="component" value="Unassembled WGS sequence"/>
</dbReference>
<evidence type="ECO:0000313" key="6">
    <source>
        <dbReference type="EMBL" id="MDC7682568.1"/>
    </source>
</evidence>
<keyword evidence="1 4" id="KW-0378">Hydrolase</keyword>
<dbReference type="RefSeq" id="WP_272747053.1">
    <property type="nucleotide sequence ID" value="NZ_JAQQKX010000002.1"/>
</dbReference>
<dbReference type="InterPro" id="IPR050301">
    <property type="entry name" value="NTE"/>
</dbReference>
<feature type="short sequence motif" description="GXGXXG" evidence="4">
    <location>
        <begin position="31"/>
        <end position="36"/>
    </location>
</feature>
<dbReference type="PANTHER" id="PTHR14226">
    <property type="entry name" value="NEUROPATHY TARGET ESTERASE/SWISS CHEESE D.MELANOGASTER"/>
    <property type="match status" value="1"/>
</dbReference>
<dbReference type="PANTHER" id="PTHR14226:SF57">
    <property type="entry name" value="BLR7027 PROTEIN"/>
    <property type="match status" value="1"/>
</dbReference>
<organism evidence="6 7">
    <name type="scientific">Asticcacaulis aquaticus</name>
    <dbReference type="NCBI Taxonomy" id="2984212"/>
    <lineage>
        <taxon>Bacteria</taxon>
        <taxon>Pseudomonadati</taxon>
        <taxon>Pseudomonadota</taxon>
        <taxon>Alphaproteobacteria</taxon>
        <taxon>Caulobacterales</taxon>
        <taxon>Caulobacteraceae</taxon>
        <taxon>Asticcacaulis</taxon>
    </lineage>
</organism>
<accession>A0ABT5HRK7</accession>
<gene>
    <name evidence="6" type="ORF">PQU92_04735</name>
</gene>
<keyword evidence="3 4" id="KW-0443">Lipid metabolism</keyword>
<evidence type="ECO:0000256" key="1">
    <source>
        <dbReference type="ARBA" id="ARBA00022801"/>
    </source>
</evidence>
<evidence type="ECO:0000313" key="7">
    <source>
        <dbReference type="Proteomes" id="UP001214854"/>
    </source>
</evidence>
<dbReference type="InterPro" id="IPR016035">
    <property type="entry name" value="Acyl_Trfase/lysoPLipase"/>
</dbReference>
<name>A0ABT5HRK7_9CAUL</name>
<dbReference type="SUPFAM" id="SSF52151">
    <property type="entry name" value="FabD/lysophospholipase-like"/>
    <property type="match status" value="1"/>
</dbReference>
<keyword evidence="7" id="KW-1185">Reference proteome</keyword>
<keyword evidence="2 4" id="KW-0442">Lipid degradation</keyword>
<evidence type="ECO:0000256" key="3">
    <source>
        <dbReference type="ARBA" id="ARBA00023098"/>
    </source>
</evidence>
<feature type="active site" description="Proton acceptor" evidence="4">
    <location>
        <position position="220"/>
    </location>
</feature>
<evidence type="ECO:0000256" key="4">
    <source>
        <dbReference type="PROSITE-ProRule" id="PRU01161"/>
    </source>
</evidence>
<dbReference type="InterPro" id="IPR002641">
    <property type="entry name" value="PNPLA_dom"/>
</dbReference>
<feature type="short sequence motif" description="DGA/G" evidence="4">
    <location>
        <begin position="220"/>
        <end position="222"/>
    </location>
</feature>
<comment type="caution">
    <text evidence="6">The sequence shown here is derived from an EMBL/GenBank/DDBJ whole genome shotgun (WGS) entry which is preliminary data.</text>
</comment>
<dbReference type="Pfam" id="PF01734">
    <property type="entry name" value="Patatin"/>
    <property type="match status" value="1"/>
</dbReference>
<feature type="short sequence motif" description="GXSXG" evidence="4">
    <location>
        <begin position="58"/>
        <end position="62"/>
    </location>
</feature>
<dbReference type="InterPro" id="IPR021095">
    <property type="entry name" value="DUF3734"/>
</dbReference>
<dbReference type="PROSITE" id="PS51635">
    <property type="entry name" value="PNPLA"/>
    <property type="match status" value="1"/>
</dbReference>
<protein>
    <submittedName>
        <fullName evidence="6">Patatin-like phospholipase family protein</fullName>
    </submittedName>
</protein>
<dbReference type="CDD" id="cd07209">
    <property type="entry name" value="Pat_hypo_Ecoli_Z1214_like"/>
    <property type="match status" value="1"/>
</dbReference>